<evidence type="ECO:0000256" key="2">
    <source>
        <dbReference type="ARBA" id="ARBA00022692"/>
    </source>
</evidence>
<accession>A0ABV3RT15</accession>
<name>A0ABV3RT15_9RHOB</name>
<protein>
    <submittedName>
        <fullName evidence="6">Bile acid:sodium symporter family protein</fullName>
    </submittedName>
</protein>
<organism evidence="6 7">
    <name type="scientific">Sulfitobacter sediminis</name>
    <dbReference type="NCBI Taxonomy" id="3234186"/>
    <lineage>
        <taxon>Bacteria</taxon>
        <taxon>Pseudomonadati</taxon>
        <taxon>Pseudomonadota</taxon>
        <taxon>Alphaproteobacteria</taxon>
        <taxon>Rhodobacterales</taxon>
        <taxon>Roseobacteraceae</taxon>
        <taxon>Sulfitobacter</taxon>
    </lineage>
</organism>
<comment type="subcellular location">
    <subcellularLocation>
        <location evidence="1">Membrane</location>
        <topology evidence="1">Multi-pass membrane protein</topology>
    </subcellularLocation>
</comment>
<feature type="transmembrane region" description="Helical" evidence="5">
    <location>
        <begin position="109"/>
        <end position="133"/>
    </location>
</feature>
<evidence type="ECO:0000313" key="7">
    <source>
        <dbReference type="Proteomes" id="UP001556098"/>
    </source>
</evidence>
<keyword evidence="7" id="KW-1185">Reference proteome</keyword>
<feature type="transmembrane region" description="Helical" evidence="5">
    <location>
        <begin position="187"/>
        <end position="208"/>
    </location>
</feature>
<dbReference type="InterPro" id="IPR038770">
    <property type="entry name" value="Na+/solute_symporter_sf"/>
</dbReference>
<reference evidence="6 7" key="1">
    <citation type="submission" date="2024-07" db="EMBL/GenBank/DDBJ databases">
        <title>Marimonas sp.nov., isolated from tidal-flat sediment.</title>
        <authorList>
            <person name="Jayan J.N."/>
            <person name="Lee S.S."/>
        </authorList>
    </citation>
    <scope>NUCLEOTIDE SEQUENCE [LARGE SCALE GENOMIC DNA]</scope>
    <source>
        <strain evidence="6 7">MJW-29</strain>
    </source>
</reference>
<evidence type="ECO:0000256" key="5">
    <source>
        <dbReference type="SAM" id="Phobius"/>
    </source>
</evidence>
<keyword evidence="4 5" id="KW-0472">Membrane</keyword>
<dbReference type="Proteomes" id="UP001556098">
    <property type="component" value="Unassembled WGS sequence"/>
</dbReference>
<feature type="transmembrane region" description="Helical" evidence="5">
    <location>
        <begin position="12"/>
        <end position="37"/>
    </location>
</feature>
<feature type="transmembrane region" description="Helical" evidence="5">
    <location>
        <begin position="214"/>
        <end position="237"/>
    </location>
</feature>
<feature type="transmembrane region" description="Helical" evidence="5">
    <location>
        <begin position="153"/>
        <end position="175"/>
    </location>
</feature>
<dbReference type="InterPro" id="IPR004710">
    <property type="entry name" value="Bilac:Na_transpt"/>
</dbReference>
<dbReference type="PANTHER" id="PTHR10361">
    <property type="entry name" value="SODIUM-BILE ACID COTRANSPORTER"/>
    <property type="match status" value="1"/>
</dbReference>
<sequence>MDPTSAAEIDAVILNFSPASLQVLNLVLSVVMFSIALELKPEDFKRLLKTPKALMTGLFSQFILLPLLTFLLVLATRPQPSIALGLILVAACPGGNISNFITHRARGNAALSVSLTAFSTVAAILLTPANIAFWGNLYPPTREILQRTAIDPLSVAITVGLLLVLPLCLGMMLNARRPDLAGRLRTPMQYLSMGIFIAFVVLALAANWSLFLQYAHVVAALVLMHNALALGGGYAVASLARLPTVDRRAITIETGIQNSGLGLILIFGFFNGLGGMAVVAAFWGMWHIISGIGLASVMARRPLPALGSGPV</sequence>
<comment type="caution">
    <text evidence="6">The sequence shown here is derived from an EMBL/GenBank/DDBJ whole genome shotgun (WGS) entry which is preliminary data.</text>
</comment>
<dbReference type="InterPro" id="IPR002657">
    <property type="entry name" value="BilAc:Na_symport/Acr3"/>
</dbReference>
<dbReference type="EMBL" id="JBFNXX010000021">
    <property type="protein sequence ID" value="MEW9921811.1"/>
    <property type="molecule type" value="Genomic_DNA"/>
</dbReference>
<proteinExistence type="predicted"/>
<dbReference type="Gene3D" id="1.20.1530.20">
    <property type="match status" value="1"/>
</dbReference>
<evidence type="ECO:0000256" key="3">
    <source>
        <dbReference type="ARBA" id="ARBA00022989"/>
    </source>
</evidence>
<evidence type="ECO:0000256" key="4">
    <source>
        <dbReference type="ARBA" id="ARBA00023136"/>
    </source>
</evidence>
<evidence type="ECO:0000313" key="6">
    <source>
        <dbReference type="EMBL" id="MEW9921811.1"/>
    </source>
</evidence>
<keyword evidence="2 5" id="KW-0812">Transmembrane</keyword>
<feature type="transmembrane region" description="Helical" evidence="5">
    <location>
        <begin position="58"/>
        <end position="76"/>
    </location>
</feature>
<gene>
    <name evidence="6" type="ORF">AB2B41_19565</name>
</gene>
<keyword evidence="3 5" id="KW-1133">Transmembrane helix</keyword>
<dbReference type="RefSeq" id="WP_367879509.1">
    <property type="nucleotide sequence ID" value="NZ_JBFNXX010000021.1"/>
</dbReference>
<feature type="transmembrane region" description="Helical" evidence="5">
    <location>
        <begin position="82"/>
        <end position="102"/>
    </location>
</feature>
<evidence type="ECO:0000256" key="1">
    <source>
        <dbReference type="ARBA" id="ARBA00004141"/>
    </source>
</evidence>
<dbReference type="PANTHER" id="PTHR10361:SF28">
    <property type="entry name" value="P3 PROTEIN-RELATED"/>
    <property type="match status" value="1"/>
</dbReference>
<dbReference type="Pfam" id="PF01758">
    <property type="entry name" value="SBF"/>
    <property type="match status" value="1"/>
</dbReference>